<organism evidence="5 6">
    <name type="scientific">Nocardia yunnanensis</name>
    <dbReference type="NCBI Taxonomy" id="2382165"/>
    <lineage>
        <taxon>Bacteria</taxon>
        <taxon>Bacillati</taxon>
        <taxon>Actinomycetota</taxon>
        <taxon>Actinomycetes</taxon>
        <taxon>Mycobacteriales</taxon>
        <taxon>Nocardiaceae</taxon>
        <taxon>Nocardia</taxon>
    </lineage>
</organism>
<evidence type="ECO:0000256" key="2">
    <source>
        <dbReference type="ARBA" id="ARBA00022630"/>
    </source>
</evidence>
<proteinExistence type="inferred from homology"/>
<dbReference type="GO" id="GO:0050660">
    <property type="term" value="F:flavin adenine dinucleotide binding"/>
    <property type="evidence" value="ECO:0007669"/>
    <property type="project" value="InterPro"/>
</dbReference>
<evidence type="ECO:0000313" key="6">
    <source>
        <dbReference type="Proteomes" id="UP000267164"/>
    </source>
</evidence>
<dbReference type="KEGG" id="nyu:D7D52_35385"/>
<dbReference type="InterPro" id="IPR051209">
    <property type="entry name" value="FAD-bind_Monooxygenase_sf"/>
</dbReference>
<evidence type="ECO:0000256" key="3">
    <source>
        <dbReference type="ARBA" id="ARBA00022827"/>
    </source>
</evidence>
<reference evidence="5 6" key="1">
    <citation type="submission" date="2018-09" db="EMBL/GenBank/DDBJ databases">
        <title>Nocardia yunnanensis sp. nov., an actinomycete isolated from a soil sample.</title>
        <authorList>
            <person name="Zhang J."/>
        </authorList>
    </citation>
    <scope>NUCLEOTIDE SEQUENCE [LARGE SCALE GENOMIC DNA]</scope>
    <source>
        <strain evidence="5 6">CFHS0054</strain>
    </source>
</reference>
<dbReference type="InterPro" id="IPR036188">
    <property type="entry name" value="FAD/NAD-bd_sf"/>
</dbReference>
<gene>
    <name evidence="5" type="ORF">D7D52_35385</name>
</gene>
<name>A0A386ZLS7_9NOCA</name>
<dbReference type="Gene3D" id="3.50.50.60">
    <property type="entry name" value="FAD/NAD(P)-binding domain"/>
    <property type="match status" value="2"/>
</dbReference>
<evidence type="ECO:0000256" key="4">
    <source>
        <dbReference type="ARBA" id="ARBA00023002"/>
    </source>
</evidence>
<sequence length="509" mass="57272">MSIEVETPVPEHASELSEHRRIVIVGAGFGGIGLAVKLRAAGFEDLVILERAAELGGTWQANTYPGCACDVPSQLYSYSFAPNPDWSRTYGRQPEILAYLRRVATEYDVVRHIRFETELLDARWDDRHTVWRVQTSRGALTADVLISAAGIFAEPKYPTLPGLERFAGTTFHSLHWDHQHDLTGERVAVIGTGASAVQFVPEIQPIVERLLLFQRSAPWIVPRMDRPTLGLERLLLRRIPLAQRAIRGGWYAAIEGFGLISLVDKRFRHPYEALGRLQLLRQVRDPALRATLTPDYIIGCKRAIFSDAYLPALDRPNVEVVTEAIAEVRAHSIVLRDGTEHPVDTIVFGTGFTSIPSAYHRYIGRHGRSIADLYDREPQSYLGAAVAGFPNFFCTLGPFGAAGNQSAVYMIESQIAYIVDALKTMRDNGIGRIELRPEVQDDFLDEMERRSADSVWLTGGCQSYYTTADGRNAGLYPNWSFEYRWRTRRFDVESYDLTPQTVKLKEVSR</sequence>
<evidence type="ECO:0000256" key="1">
    <source>
        <dbReference type="ARBA" id="ARBA00010139"/>
    </source>
</evidence>
<dbReference type="InterPro" id="IPR020946">
    <property type="entry name" value="Flavin_mOase-like"/>
</dbReference>
<keyword evidence="3" id="KW-0274">FAD</keyword>
<dbReference type="Proteomes" id="UP000267164">
    <property type="component" value="Chromosome"/>
</dbReference>
<protein>
    <submittedName>
        <fullName evidence="5">NAD(P)/FAD-dependent oxidoreductase</fullName>
    </submittedName>
</protein>
<dbReference type="Pfam" id="PF00743">
    <property type="entry name" value="FMO-like"/>
    <property type="match status" value="1"/>
</dbReference>
<dbReference type="AlphaFoldDB" id="A0A386ZLS7"/>
<dbReference type="GO" id="GO:0050661">
    <property type="term" value="F:NADP binding"/>
    <property type="evidence" value="ECO:0007669"/>
    <property type="project" value="InterPro"/>
</dbReference>
<keyword evidence="2" id="KW-0285">Flavoprotein</keyword>
<dbReference type="EMBL" id="CP032568">
    <property type="protein sequence ID" value="AYF78240.1"/>
    <property type="molecule type" value="Genomic_DNA"/>
</dbReference>
<dbReference type="OrthoDB" id="5168853at2"/>
<accession>A0A386ZLS7</accession>
<dbReference type="PANTHER" id="PTHR42877:SF4">
    <property type="entry name" value="FAD_NAD(P)-BINDING DOMAIN-CONTAINING PROTEIN-RELATED"/>
    <property type="match status" value="1"/>
</dbReference>
<dbReference type="GO" id="GO:0004499">
    <property type="term" value="F:N,N-dimethylaniline monooxygenase activity"/>
    <property type="evidence" value="ECO:0007669"/>
    <property type="project" value="InterPro"/>
</dbReference>
<evidence type="ECO:0000313" key="5">
    <source>
        <dbReference type="EMBL" id="AYF78240.1"/>
    </source>
</evidence>
<keyword evidence="6" id="KW-1185">Reference proteome</keyword>
<comment type="similarity">
    <text evidence="1">Belongs to the FAD-binding monooxygenase family.</text>
</comment>
<keyword evidence="4" id="KW-0560">Oxidoreductase</keyword>
<dbReference type="SUPFAM" id="SSF51905">
    <property type="entry name" value="FAD/NAD(P)-binding domain"/>
    <property type="match status" value="2"/>
</dbReference>
<dbReference type="PANTHER" id="PTHR42877">
    <property type="entry name" value="L-ORNITHINE N(5)-MONOOXYGENASE-RELATED"/>
    <property type="match status" value="1"/>
</dbReference>